<dbReference type="Pfam" id="PF00270">
    <property type="entry name" value="DEAD"/>
    <property type="match status" value="1"/>
</dbReference>
<dbReference type="GO" id="GO:0003676">
    <property type="term" value="F:nucleic acid binding"/>
    <property type="evidence" value="ECO:0007669"/>
    <property type="project" value="InterPro"/>
</dbReference>
<keyword evidence="2" id="KW-0547">Nucleotide-binding</keyword>
<evidence type="ECO:0000313" key="2">
    <source>
        <dbReference type="EMBL" id="TXN29777.1"/>
    </source>
</evidence>
<dbReference type="InterPro" id="IPR011545">
    <property type="entry name" value="DEAD/DEAH_box_helicase_dom"/>
</dbReference>
<evidence type="ECO:0000259" key="1">
    <source>
        <dbReference type="PROSITE" id="PS51192"/>
    </source>
</evidence>
<comment type="caution">
    <text evidence="2">The sequence shown here is derived from an EMBL/GenBank/DDBJ whole genome shotgun (WGS) entry which is preliminary data.</text>
</comment>
<dbReference type="SMART" id="SM00491">
    <property type="entry name" value="HELICc2"/>
    <property type="match status" value="1"/>
</dbReference>
<keyword evidence="2" id="KW-0067">ATP-binding</keyword>
<dbReference type="AlphaFoldDB" id="A0A5C8UQQ1"/>
<dbReference type="Gene3D" id="3.40.50.300">
    <property type="entry name" value="P-loop containing nucleotide triphosphate hydrolases"/>
    <property type="match status" value="2"/>
</dbReference>
<dbReference type="CDD" id="cd00046">
    <property type="entry name" value="SF2-N"/>
    <property type="match status" value="1"/>
</dbReference>
<dbReference type="GO" id="GO:0005524">
    <property type="term" value="F:ATP binding"/>
    <property type="evidence" value="ECO:0007669"/>
    <property type="project" value="InterPro"/>
</dbReference>
<dbReference type="GO" id="GO:0016818">
    <property type="term" value="F:hydrolase activity, acting on acid anhydrides, in phosphorus-containing anhydrides"/>
    <property type="evidence" value="ECO:0007669"/>
    <property type="project" value="InterPro"/>
</dbReference>
<reference evidence="2 3" key="1">
    <citation type="submission" date="2019-08" db="EMBL/GenBank/DDBJ databases">
        <title>Bacterial whole genome sequence for Glaciihabitans sp. CHu50b-6-2.</title>
        <authorList>
            <person name="Jin L."/>
        </authorList>
    </citation>
    <scope>NUCLEOTIDE SEQUENCE [LARGE SCALE GENOMIC DNA]</scope>
    <source>
        <strain evidence="2 3">CHu50b-6-2</strain>
    </source>
</reference>
<dbReference type="RefSeq" id="WP_147783821.1">
    <property type="nucleotide sequence ID" value="NZ_VRMG01000008.1"/>
</dbReference>
<protein>
    <submittedName>
        <fullName evidence="2">DEAD/DEAH box helicase</fullName>
    </submittedName>
</protein>
<dbReference type="Proteomes" id="UP000321379">
    <property type="component" value="Unassembled WGS sequence"/>
</dbReference>
<dbReference type="InterPro" id="IPR006555">
    <property type="entry name" value="ATP-dep_Helicase_C"/>
</dbReference>
<dbReference type="GO" id="GO:0004386">
    <property type="term" value="F:helicase activity"/>
    <property type="evidence" value="ECO:0007669"/>
    <property type="project" value="UniProtKB-KW"/>
</dbReference>
<organism evidence="2 3">
    <name type="scientific">Lacisediminihabitans profunda</name>
    <dbReference type="NCBI Taxonomy" id="2594790"/>
    <lineage>
        <taxon>Bacteria</taxon>
        <taxon>Bacillati</taxon>
        <taxon>Actinomycetota</taxon>
        <taxon>Actinomycetes</taxon>
        <taxon>Micrococcales</taxon>
        <taxon>Microbacteriaceae</taxon>
        <taxon>Lacisediminihabitans</taxon>
    </lineage>
</organism>
<name>A0A5C8UQQ1_9MICO</name>
<dbReference type="InterPro" id="IPR027417">
    <property type="entry name" value="P-loop_NTPase"/>
</dbReference>
<dbReference type="SUPFAM" id="SSF52540">
    <property type="entry name" value="P-loop containing nucleoside triphosphate hydrolases"/>
    <property type="match status" value="1"/>
</dbReference>
<dbReference type="SMART" id="SM00487">
    <property type="entry name" value="DEXDc"/>
    <property type="match status" value="1"/>
</dbReference>
<dbReference type="GO" id="GO:0006139">
    <property type="term" value="P:nucleobase-containing compound metabolic process"/>
    <property type="evidence" value="ECO:0007669"/>
    <property type="project" value="InterPro"/>
</dbReference>
<gene>
    <name evidence="2" type="ORF">FVP33_11560</name>
</gene>
<dbReference type="PROSITE" id="PS51192">
    <property type="entry name" value="HELICASE_ATP_BIND_1"/>
    <property type="match status" value="1"/>
</dbReference>
<evidence type="ECO:0000313" key="3">
    <source>
        <dbReference type="Proteomes" id="UP000321379"/>
    </source>
</evidence>
<accession>A0A5C8UQQ1</accession>
<keyword evidence="2" id="KW-0347">Helicase</keyword>
<dbReference type="EMBL" id="VRMG01000008">
    <property type="protein sequence ID" value="TXN29777.1"/>
    <property type="molecule type" value="Genomic_DNA"/>
</dbReference>
<dbReference type="InterPro" id="IPR014001">
    <property type="entry name" value="Helicase_ATP-bd"/>
</dbReference>
<sequence length="861" mass="92495">MAFVRTAASSASYSSPGELYRDLPRRPGAVPGLWAHQSEMLQTFTAQSNASDVALELPTGTGKTVTGLLIAEWTRRSRKARVIYACPTQQLARQVAASAYREGIDTAVLVGRHAEWPVAAHASYDAADAIAVTTYSSIFNSNPHLADADLILFDDAHAGEQYVGEAYGVDLGRWKAPNEYAAALEAIAPALDGVFLERLRSDQPDPGISGDVRLVIPLRQAGMTANLDAVLSSFASPHSYRYSMIRAGLASCLVYVAYSGILIRPYVPPTYQNPLFTGARQRVYLSATLGEGGELERAFGRAGMLRLAQPSTAPRYGRRFFVFPEFVENVDVGELSRAVVEEAGKALVLAPRTEVAMADAKELAQPGWPVWGVDQVSDSMAPFAALEHGVCGLAARYDGLDLPGDACRLVGLDGVPDQDNLQERFLQSRARAGAALAARVRTRVVQGAGRCTRGPEDTAVVLVLGSDLSRYLTRPEVVAALDSELQAEIRFGRENSQAGSPADVLTNVRAFLHQDTDESWRINAEPALTDYRREMAQQMPAGTASLSSCVEYEIQAWAAATIGAWAEAAQHAHEVARLVGAGGTSTVGYRAFWIYLQAAWADQAADQTNDASGRAAAGTLVRLAEQVMGLGSWVRQMAPFPAMQRSALNSVDAYAVNVVAAELEAGVNQGKIHRRLGEIHAGLQERKPSLYEPALTKLGTLVGATAEKPAGTGRCDSTWCWDNELWLALEAKSDHEPTGVVPHKDIRQANDQLRLLAADRGVEMSPVDSATIVISPKPGVHDDGIKGAESHVHLVPPSILSELAYDVGSAWDELLTKSAGRSASELRQLVGGTFNSRGVLPSQIHERLTFDPVGEKNESQA</sequence>
<keyword evidence="3" id="KW-1185">Reference proteome</keyword>
<keyword evidence="2" id="KW-0378">Hydrolase</keyword>
<proteinExistence type="predicted"/>
<feature type="domain" description="Helicase ATP-binding" evidence="1">
    <location>
        <begin position="44"/>
        <end position="307"/>
    </location>
</feature>